<evidence type="ECO:0000259" key="7">
    <source>
        <dbReference type="PROSITE" id="PS50064"/>
    </source>
</evidence>
<dbReference type="GO" id="GO:0003677">
    <property type="term" value="F:DNA binding"/>
    <property type="evidence" value="ECO:0007669"/>
    <property type="project" value="InterPro"/>
</dbReference>
<dbReference type="SUPFAM" id="SSF57716">
    <property type="entry name" value="Glucocorticoid receptor-like (DNA-binding domain)"/>
    <property type="match status" value="1"/>
</dbReference>
<evidence type="ECO:0000256" key="6">
    <source>
        <dbReference type="SAM" id="MobiDB-lite"/>
    </source>
</evidence>
<organism evidence="8 9">
    <name type="scientific">Microbotryum silenes-dioicae</name>
    <dbReference type="NCBI Taxonomy" id="796604"/>
    <lineage>
        <taxon>Eukaryota</taxon>
        <taxon>Fungi</taxon>
        <taxon>Dikarya</taxon>
        <taxon>Basidiomycota</taxon>
        <taxon>Pucciniomycotina</taxon>
        <taxon>Microbotryomycetes</taxon>
        <taxon>Microbotryales</taxon>
        <taxon>Microbotryaceae</taxon>
        <taxon>Microbotryum</taxon>
    </lineage>
</organism>
<protein>
    <submittedName>
        <fullName evidence="8">BQ5605_C002g01603 protein</fullName>
    </submittedName>
</protein>
<evidence type="ECO:0000256" key="5">
    <source>
        <dbReference type="ARBA" id="ARBA00023242"/>
    </source>
</evidence>
<proteinExistence type="predicted"/>
<sequence>MAEPIKSVTWTRVPECFSLEGYPDGRNDEALYKLECKSYIFDAKTGRSICKGLRPCAGTPIEQDDLRLGVWVEFGNTVAGFQWRHWRCVTTKQIENMRTVYDYLFEIEGFHDLDSEDRHMVERALENFKIDLDDAGTIEPGGDPTPQEVPQTPPPSDSALSKTTLILRRQRAKTSSIRDTQVEANRTEVKPTQSVESGLPPETPSSPVKSKTKLKAKAGTKIKAPPVEDRIDFAQTMLFANAAKGDDDEMVEVRSEA</sequence>
<dbReference type="EMBL" id="FQNC01000041">
    <property type="protein sequence ID" value="SGY34256.1"/>
    <property type="molecule type" value="Genomic_DNA"/>
</dbReference>
<feature type="compositionally biased region" description="Polar residues" evidence="6">
    <location>
        <begin position="173"/>
        <end position="196"/>
    </location>
</feature>
<dbReference type="Gene3D" id="3.30.1740.10">
    <property type="entry name" value="Zinc finger, PARP-type"/>
    <property type="match status" value="1"/>
</dbReference>
<evidence type="ECO:0000256" key="2">
    <source>
        <dbReference type="ARBA" id="ARBA00022723"/>
    </source>
</evidence>
<dbReference type="InterPro" id="IPR001510">
    <property type="entry name" value="Znf_PARP"/>
</dbReference>
<evidence type="ECO:0000256" key="4">
    <source>
        <dbReference type="ARBA" id="ARBA00022833"/>
    </source>
</evidence>
<feature type="compositionally biased region" description="Basic residues" evidence="6">
    <location>
        <begin position="210"/>
        <end position="220"/>
    </location>
</feature>
<keyword evidence="5" id="KW-0539">Nucleus</keyword>
<dbReference type="InterPro" id="IPR036957">
    <property type="entry name" value="Znf_PARP_sf"/>
</dbReference>
<dbReference type="SMART" id="SM01336">
    <property type="entry name" value="zf-PARP"/>
    <property type="match status" value="1"/>
</dbReference>
<name>A0A2X0LZ89_9BASI</name>
<feature type="region of interest" description="Disordered" evidence="6">
    <location>
        <begin position="133"/>
        <end position="222"/>
    </location>
</feature>
<dbReference type="Proteomes" id="UP000249464">
    <property type="component" value="Unassembled WGS sequence"/>
</dbReference>
<dbReference type="AlphaFoldDB" id="A0A2X0LZ89"/>
<dbReference type="STRING" id="796604.A0A2X0LZ89"/>
<dbReference type="GO" id="GO:0005634">
    <property type="term" value="C:nucleus"/>
    <property type="evidence" value="ECO:0007669"/>
    <property type="project" value="UniProtKB-SubCell"/>
</dbReference>
<dbReference type="PROSITE" id="PS50064">
    <property type="entry name" value="ZF_PARP_2"/>
    <property type="match status" value="1"/>
</dbReference>
<dbReference type="GO" id="GO:0008270">
    <property type="term" value="F:zinc ion binding"/>
    <property type="evidence" value="ECO:0007669"/>
    <property type="project" value="UniProtKB-KW"/>
</dbReference>
<accession>A0A2X0LZ89</accession>
<feature type="domain" description="PARP-type" evidence="7">
    <location>
        <begin position="43"/>
        <end position="129"/>
    </location>
</feature>
<evidence type="ECO:0000313" key="9">
    <source>
        <dbReference type="Proteomes" id="UP000249464"/>
    </source>
</evidence>
<keyword evidence="9" id="KW-1185">Reference proteome</keyword>
<keyword evidence="3" id="KW-0863">Zinc-finger</keyword>
<dbReference type="Pfam" id="PF00645">
    <property type="entry name" value="zf-PARP"/>
    <property type="match status" value="1"/>
</dbReference>
<evidence type="ECO:0000256" key="1">
    <source>
        <dbReference type="ARBA" id="ARBA00004123"/>
    </source>
</evidence>
<reference evidence="8 9" key="1">
    <citation type="submission" date="2016-11" db="EMBL/GenBank/DDBJ databases">
        <authorList>
            <person name="Jaros S."/>
            <person name="Januszkiewicz K."/>
            <person name="Wedrychowicz H."/>
        </authorList>
    </citation>
    <scope>NUCLEOTIDE SEQUENCE [LARGE SCALE GENOMIC DNA]</scope>
</reference>
<comment type="subcellular location">
    <subcellularLocation>
        <location evidence="1">Nucleus</location>
    </subcellularLocation>
</comment>
<evidence type="ECO:0000256" key="3">
    <source>
        <dbReference type="ARBA" id="ARBA00022771"/>
    </source>
</evidence>
<keyword evidence="2" id="KW-0479">Metal-binding</keyword>
<keyword evidence="4" id="KW-0862">Zinc</keyword>
<evidence type="ECO:0000313" key="8">
    <source>
        <dbReference type="EMBL" id="SGY34256.1"/>
    </source>
</evidence>
<gene>
    <name evidence="8" type="primary">BQ5605_C002g01603</name>
    <name evidence="8" type="ORF">BQ5605_C002G01603</name>
</gene>